<gene>
    <name evidence="1" type="ORF">CQA53_07930</name>
</gene>
<accession>A0A3D8IHK6</accession>
<dbReference type="RefSeq" id="WP_115543474.1">
    <property type="nucleotide sequence ID" value="NZ_NXLQ01000020.1"/>
</dbReference>
<proteinExistence type="predicted"/>
<dbReference type="OrthoDB" id="5329129at2"/>
<organism evidence="1 2">
    <name type="scientific">Helicobacter didelphidarum</name>
    <dbReference type="NCBI Taxonomy" id="2040648"/>
    <lineage>
        <taxon>Bacteria</taxon>
        <taxon>Pseudomonadati</taxon>
        <taxon>Campylobacterota</taxon>
        <taxon>Epsilonproteobacteria</taxon>
        <taxon>Campylobacterales</taxon>
        <taxon>Helicobacteraceae</taxon>
        <taxon>Helicobacter</taxon>
    </lineage>
</organism>
<name>A0A3D8IHK6_9HELI</name>
<protein>
    <submittedName>
        <fullName evidence="1">Uncharacterized protein</fullName>
    </submittedName>
</protein>
<sequence>MQNLQSQSLAEDDVKIHLACKNVFLSLSLGFYLKGHLSAIDEADFIITDITNLKEKYAYLPICMIGTDLRIPCNVYEMFSQLHDFYSHVNAKQAEVFQKDMRNLQEHEFKKSHKNKISSNYAQINNKAMFANNQHHLDDSVDMFQNNSTNHLSLESLDNNKNGYQKSELIEAIKQKKMQEIVKNIDPNLSGQIETLFNELSQKIYDTINQTKK</sequence>
<keyword evidence="2" id="KW-1185">Reference proteome</keyword>
<evidence type="ECO:0000313" key="1">
    <source>
        <dbReference type="EMBL" id="RDU64061.1"/>
    </source>
</evidence>
<reference evidence="1 2" key="1">
    <citation type="submission" date="2018-04" db="EMBL/GenBank/DDBJ databases">
        <title>Novel Campyloabacter and Helicobacter Species and Strains.</title>
        <authorList>
            <person name="Mannion A.J."/>
            <person name="Shen Z."/>
            <person name="Fox J.G."/>
        </authorList>
    </citation>
    <scope>NUCLEOTIDE SEQUENCE [LARGE SCALE GENOMIC DNA]</scope>
    <source>
        <strain evidence="1 2">MIT 17-337</strain>
    </source>
</reference>
<dbReference type="AlphaFoldDB" id="A0A3D8IHK6"/>
<evidence type="ECO:0000313" key="2">
    <source>
        <dbReference type="Proteomes" id="UP000256379"/>
    </source>
</evidence>
<comment type="caution">
    <text evidence="1">The sequence shown here is derived from an EMBL/GenBank/DDBJ whole genome shotgun (WGS) entry which is preliminary data.</text>
</comment>
<dbReference type="Proteomes" id="UP000256379">
    <property type="component" value="Unassembled WGS sequence"/>
</dbReference>
<dbReference type="EMBL" id="NXLQ01000020">
    <property type="protein sequence ID" value="RDU64061.1"/>
    <property type="molecule type" value="Genomic_DNA"/>
</dbReference>